<dbReference type="GO" id="GO:0003755">
    <property type="term" value="F:peptidyl-prolyl cis-trans isomerase activity"/>
    <property type="evidence" value="ECO:0007669"/>
    <property type="project" value="InterPro"/>
</dbReference>
<dbReference type="PROSITE" id="PS51257">
    <property type="entry name" value="PROKAR_LIPOPROTEIN"/>
    <property type="match status" value="1"/>
</dbReference>
<evidence type="ECO:0000313" key="2">
    <source>
        <dbReference type="Proteomes" id="UP000757103"/>
    </source>
</evidence>
<dbReference type="Proteomes" id="UP000757103">
    <property type="component" value="Unassembled WGS sequence"/>
</dbReference>
<sequence>MNKLARIFLFLTAALFLLSSCNDGKSYADLLKEEDRAVKAFLANKIVINEIPADSVFITLQDVPDNDTLAVPYYKLDSDGNVYMQVLEAGDLDDRFEKGDDVNLRFLRYDLKALVNGENPTPMGNANSPIDYVTIRFGETTLSSTTQYGTGIQYPMYFLGNECHVNLLIRAKAGFTSETSTVMPYLYNIRYFKTK</sequence>
<gene>
    <name evidence="1" type="ORF">K8U91_10575</name>
</gene>
<dbReference type="EMBL" id="DYUD01000027">
    <property type="protein sequence ID" value="HJG89898.1"/>
    <property type="molecule type" value="Genomic_DNA"/>
</dbReference>
<organism evidence="1 2">
    <name type="scientific">Barnesiella viscericola</name>
    <dbReference type="NCBI Taxonomy" id="397865"/>
    <lineage>
        <taxon>Bacteria</taxon>
        <taxon>Pseudomonadati</taxon>
        <taxon>Bacteroidota</taxon>
        <taxon>Bacteroidia</taxon>
        <taxon>Bacteroidales</taxon>
        <taxon>Barnesiellaceae</taxon>
        <taxon>Barnesiella</taxon>
    </lineage>
</organism>
<reference evidence="1" key="2">
    <citation type="submission" date="2021-09" db="EMBL/GenBank/DDBJ databases">
        <authorList>
            <person name="Gilroy R."/>
        </authorList>
    </citation>
    <scope>NUCLEOTIDE SEQUENCE</scope>
    <source>
        <strain evidence="1">CHK121-7720</strain>
    </source>
</reference>
<accession>A0A921MSC6</accession>
<dbReference type="Gene3D" id="3.10.50.40">
    <property type="match status" value="1"/>
</dbReference>
<proteinExistence type="predicted"/>
<reference evidence="1" key="1">
    <citation type="journal article" date="2021" name="PeerJ">
        <title>Extensive microbial diversity within the chicken gut microbiome revealed by metagenomics and culture.</title>
        <authorList>
            <person name="Gilroy R."/>
            <person name="Ravi A."/>
            <person name="Getino M."/>
            <person name="Pursley I."/>
            <person name="Horton D.L."/>
            <person name="Alikhan N.F."/>
            <person name="Baker D."/>
            <person name="Gharbi K."/>
            <person name="Hall N."/>
            <person name="Watson M."/>
            <person name="Adriaenssens E.M."/>
            <person name="Foster-Nyarko E."/>
            <person name="Jarju S."/>
            <person name="Secka A."/>
            <person name="Antonio M."/>
            <person name="Oren A."/>
            <person name="Chaudhuri R.R."/>
            <person name="La Ragione R."/>
            <person name="Hildebrand F."/>
            <person name="Pallen M.J."/>
        </authorList>
    </citation>
    <scope>NUCLEOTIDE SEQUENCE</scope>
    <source>
        <strain evidence="1">CHK121-7720</strain>
    </source>
</reference>
<dbReference type="AlphaFoldDB" id="A0A921MSC6"/>
<comment type="caution">
    <text evidence="1">The sequence shown here is derived from an EMBL/GenBank/DDBJ whole genome shotgun (WGS) entry which is preliminary data.</text>
</comment>
<name>A0A921MSC6_9BACT</name>
<protein>
    <submittedName>
        <fullName evidence="1">DUF4827 domain-containing protein</fullName>
    </submittedName>
</protein>
<dbReference type="InterPro" id="IPR046357">
    <property type="entry name" value="PPIase_dom_sf"/>
</dbReference>
<evidence type="ECO:0000313" key="1">
    <source>
        <dbReference type="EMBL" id="HJG89898.1"/>
    </source>
</evidence>
<dbReference type="RefSeq" id="WP_273306954.1">
    <property type="nucleotide sequence ID" value="NZ_DYUD01000027.1"/>
</dbReference>
<dbReference type="Pfam" id="PF16109">
    <property type="entry name" value="DUF4827"/>
    <property type="match status" value="1"/>
</dbReference>
<dbReference type="InterPro" id="IPR032252">
    <property type="entry name" value="DUF4827"/>
</dbReference>